<dbReference type="GeneID" id="93161726"/>
<evidence type="ECO:0000256" key="5">
    <source>
        <dbReference type="SAM" id="MobiDB-lite"/>
    </source>
</evidence>
<feature type="domain" description="Rhamnogalacturonase A/B/Epimerase-like pectate lyase" evidence="6">
    <location>
        <begin position="4"/>
        <end position="70"/>
    </location>
</feature>
<accession>A0A0J9C7D5</accession>
<protein>
    <recommendedName>
        <fullName evidence="6">Rhamnogalacturonase A/B/Epimerase-like pectate lyase domain-containing protein</fullName>
    </recommendedName>
</protein>
<feature type="region of interest" description="Disordered" evidence="5">
    <location>
        <begin position="70"/>
        <end position="91"/>
    </location>
</feature>
<dbReference type="PANTHER" id="PTHR31339">
    <property type="entry name" value="PECTIN LYASE-RELATED"/>
    <property type="match status" value="1"/>
</dbReference>
<proteinExistence type="inferred from homology"/>
<evidence type="ECO:0000256" key="2">
    <source>
        <dbReference type="ARBA" id="ARBA00022801"/>
    </source>
</evidence>
<dbReference type="PATRIC" id="fig|742734.4.peg.2507"/>
<evidence type="ECO:0000256" key="3">
    <source>
        <dbReference type="ARBA" id="ARBA00023295"/>
    </source>
</evidence>
<evidence type="ECO:0000313" key="8">
    <source>
        <dbReference type="Proteomes" id="UP000037392"/>
    </source>
</evidence>
<dbReference type="Gene3D" id="2.160.20.10">
    <property type="entry name" value="Single-stranded right-handed beta-helix, Pectin lyase-like"/>
    <property type="match status" value="1"/>
</dbReference>
<comment type="caution">
    <text evidence="7">The sequence shown here is derived from an EMBL/GenBank/DDBJ whole genome shotgun (WGS) entry which is preliminary data.</text>
</comment>
<dbReference type="SUPFAM" id="SSF51126">
    <property type="entry name" value="Pectin lyase-like"/>
    <property type="match status" value="1"/>
</dbReference>
<evidence type="ECO:0000313" key="7">
    <source>
        <dbReference type="EMBL" id="KMW20316.1"/>
    </source>
</evidence>
<dbReference type="InterPro" id="IPR024535">
    <property type="entry name" value="RHGA/B-epi-like_pectate_lyase"/>
</dbReference>
<reference evidence="7 8" key="1">
    <citation type="submission" date="2011-04" db="EMBL/GenBank/DDBJ databases">
        <title>The Genome Sequence of Clostridium citroniae WAL-19142.</title>
        <authorList>
            <consortium name="The Broad Institute Genome Sequencing Platform"/>
            <person name="Earl A."/>
            <person name="Ward D."/>
            <person name="Feldgarden M."/>
            <person name="Gevers D."/>
            <person name="Warren Y.A."/>
            <person name="Tyrrell K.L."/>
            <person name="Citron D.M."/>
            <person name="Goldstein E.J."/>
            <person name="Daigneault M."/>
            <person name="Allen-Vercoe E."/>
            <person name="Young S.K."/>
            <person name="Zeng Q."/>
            <person name="Gargeya S."/>
            <person name="Fitzgerald M."/>
            <person name="Haas B."/>
            <person name="Abouelleil A."/>
            <person name="Alvarado L."/>
            <person name="Arachchi H.M."/>
            <person name="Berlin A."/>
            <person name="Brown A."/>
            <person name="Chapman S.B."/>
            <person name="Chen Z."/>
            <person name="Dunbar C."/>
            <person name="Freedman E."/>
            <person name="Gearin G."/>
            <person name="Gellesch M."/>
            <person name="Goldberg J."/>
            <person name="Griggs A."/>
            <person name="Gujja S."/>
            <person name="Heilman E.R."/>
            <person name="Heiman D."/>
            <person name="Howarth C."/>
            <person name="Larson L."/>
            <person name="Lui A."/>
            <person name="MacDonald P.J."/>
            <person name="Mehta T."/>
            <person name="Montmayeur A."/>
            <person name="Murphy C."/>
            <person name="Neiman D."/>
            <person name="Pearson M."/>
            <person name="Priest M."/>
            <person name="Roberts A."/>
            <person name="Saif S."/>
            <person name="Shea T."/>
            <person name="Shenoy N."/>
            <person name="Sisk P."/>
            <person name="Stolte C."/>
            <person name="Sykes S."/>
            <person name="White J."/>
            <person name="Yandava C."/>
            <person name="Wortman J."/>
            <person name="Nusbaum C."/>
            <person name="Birren B."/>
        </authorList>
    </citation>
    <scope>NUCLEOTIDE SEQUENCE [LARGE SCALE GENOMIC DNA]</scope>
    <source>
        <strain evidence="7 8">WAL-19142</strain>
    </source>
</reference>
<evidence type="ECO:0000256" key="1">
    <source>
        <dbReference type="ARBA" id="ARBA00008834"/>
    </source>
</evidence>
<dbReference type="InterPro" id="IPR011050">
    <property type="entry name" value="Pectin_lyase_fold/virulence"/>
</dbReference>
<dbReference type="GO" id="GO:0004650">
    <property type="term" value="F:polygalacturonase activity"/>
    <property type="evidence" value="ECO:0007669"/>
    <property type="project" value="InterPro"/>
</dbReference>
<dbReference type="InterPro" id="IPR051801">
    <property type="entry name" value="GH28_Enzymes"/>
</dbReference>
<name>A0A0J9C7D5_9FIRM</name>
<dbReference type="Pfam" id="PF12708">
    <property type="entry name" value="Pect-lyase_RHGA_epim"/>
    <property type="match status" value="1"/>
</dbReference>
<dbReference type="Pfam" id="PF00295">
    <property type="entry name" value="Glyco_hydro_28"/>
    <property type="match status" value="1"/>
</dbReference>
<dbReference type="PANTHER" id="PTHR31339:SF9">
    <property type="entry name" value="PLASMIN AND FIBRONECTIN-BINDING PROTEIN A"/>
    <property type="match status" value="1"/>
</dbReference>
<dbReference type="InterPro" id="IPR006626">
    <property type="entry name" value="PbH1"/>
</dbReference>
<sequence length="442" mass="49285">MEYNVRDYGAAGDGASKDRNAIQKAIDACSEAGGGRVVLPGGGTYMSGSLVLRSNVELYVESGAVLKASTDPSDYQPLDPQDPEGSVEHEESLPSYINCEYDGKPRYYFIYGRGGENIRITGFGTIDGSEEIYYGKQIRYHIEGAYYPRIPMILMEDVEHLTVRDVTLTRCAFWTLHMAGCRDVLVDSVRILNNLRMANCDGIDPDHCQDVRIVNCHVECADDCIVLKNTKGFEKYGPCKNILISGCTLISTSSAVKIGTESEDDFENIIIENCCISRTNRGISLHLRDKGNIRNVLVSNVTIETRRFSEQWWGRAEPVYITVMDRKEGVTAGQISNVRLRDINCRGENGIFICASPDHVIRGLKLENVHVTLEKQSKWPCDSYDIRPCRENGILHSGLYGLYAEMVDGLVLSDLQIECCKSMEPYVAGERNLRGVNGLKED</sequence>
<dbReference type="Proteomes" id="UP000037392">
    <property type="component" value="Unassembled WGS sequence"/>
</dbReference>
<organism evidence="7 8">
    <name type="scientific">[Clostridium] citroniae WAL-19142</name>
    <dbReference type="NCBI Taxonomy" id="742734"/>
    <lineage>
        <taxon>Bacteria</taxon>
        <taxon>Bacillati</taxon>
        <taxon>Bacillota</taxon>
        <taxon>Clostridia</taxon>
        <taxon>Lachnospirales</taxon>
        <taxon>Lachnospiraceae</taxon>
        <taxon>Enterocloster</taxon>
    </lineage>
</organism>
<dbReference type="GO" id="GO:0005975">
    <property type="term" value="P:carbohydrate metabolic process"/>
    <property type="evidence" value="ECO:0007669"/>
    <property type="project" value="InterPro"/>
</dbReference>
<dbReference type="InterPro" id="IPR012334">
    <property type="entry name" value="Pectin_lyas_fold"/>
</dbReference>
<evidence type="ECO:0000256" key="4">
    <source>
        <dbReference type="RuleBase" id="RU361169"/>
    </source>
</evidence>
<dbReference type="RefSeq" id="WP_007860894.1">
    <property type="nucleotide sequence ID" value="NZ_KQ235877.1"/>
</dbReference>
<dbReference type="SMART" id="SM00710">
    <property type="entry name" value="PbH1"/>
    <property type="match status" value="5"/>
</dbReference>
<evidence type="ECO:0000259" key="6">
    <source>
        <dbReference type="Pfam" id="PF12708"/>
    </source>
</evidence>
<keyword evidence="2 4" id="KW-0378">Hydrolase</keyword>
<dbReference type="OrthoDB" id="9795222at2"/>
<dbReference type="EMBL" id="ADLK01000019">
    <property type="protein sequence ID" value="KMW20316.1"/>
    <property type="molecule type" value="Genomic_DNA"/>
</dbReference>
<comment type="similarity">
    <text evidence="1 4">Belongs to the glycosyl hydrolase 28 family.</text>
</comment>
<dbReference type="AlphaFoldDB" id="A0A0J9C7D5"/>
<gene>
    <name evidence="7" type="ORF">HMPREF9470_02331</name>
</gene>
<dbReference type="InterPro" id="IPR000743">
    <property type="entry name" value="Glyco_hydro_28"/>
</dbReference>
<keyword evidence="3 4" id="KW-0326">Glycosidase</keyword>